<comment type="similarity">
    <text evidence="1 2">Belongs to the Rab GDI family.</text>
</comment>
<name>A0AAN7YM61_9MYCE</name>
<dbReference type="GO" id="GO:0005737">
    <property type="term" value="C:cytoplasm"/>
    <property type="evidence" value="ECO:0007669"/>
    <property type="project" value="TreeGrafter"/>
</dbReference>
<sequence length="455" mass="51064">MDEHYDVIVLGTGLKECIISGLLSVEGKKVLHMDRNGYYGGESASLNMNQLWEKSHGKDKKAPETLGTSRDYNVDLIPKFILSSGLLVKMLLHTDVTRYLDFKVVDGSYVYQGGKIQKVPSTDTEALTSSLVGLLDKLPLRKFFIFVQNYEENNPATHDGLNLKVFTMEALFKKYGLRENIVDFIGHALALYLDDSYLKEPAHATVMRMKLYADSLARYSKSPYIYPLYGLGELPQAFARLSAIYGGTYMLNKPIENIVFDEEKNIIKVTSEGETVTCDKIVCDPSYFPNKVQKNGRIIRSICILNGPIPSADKKFESLQIIIPQKQVKRQSDMYVGVMSSPHCVCPKGKYIAIVSATVETNDPEKELAPAYALLGPIQEKFVNISDFIEPIADGTTDNVFISKSYDATSHFETTCEDVMDLYKRITGKDLVLTVHPNILKQQEEGGNQEQQEEQ</sequence>
<dbReference type="Gene3D" id="1.10.405.10">
    <property type="entry name" value="Guanine Nucleotide Dissociation Inhibitor, domain 1"/>
    <property type="match status" value="1"/>
</dbReference>
<dbReference type="GO" id="GO:0016192">
    <property type="term" value="P:vesicle-mediated transport"/>
    <property type="evidence" value="ECO:0007669"/>
    <property type="project" value="TreeGrafter"/>
</dbReference>
<dbReference type="SUPFAM" id="SSF51905">
    <property type="entry name" value="FAD/NAD(P)-binding domain"/>
    <property type="match status" value="2"/>
</dbReference>
<dbReference type="Gene3D" id="3.50.50.60">
    <property type="entry name" value="FAD/NAD(P)-binding domain"/>
    <property type="match status" value="1"/>
</dbReference>
<dbReference type="FunFam" id="1.10.405.10:FF:000001">
    <property type="entry name" value="Rab GDP dissociation inhibitor"/>
    <property type="match status" value="1"/>
</dbReference>
<dbReference type="PRINTS" id="PR00891">
    <property type="entry name" value="RABGDIREP"/>
</dbReference>
<comment type="caution">
    <text evidence="3">The sequence shown here is derived from an EMBL/GenBank/DDBJ whole genome shotgun (WGS) entry which is preliminary data.</text>
</comment>
<dbReference type="EMBL" id="JAVFKY010000005">
    <property type="protein sequence ID" value="KAK5576454.1"/>
    <property type="molecule type" value="Genomic_DNA"/>
</dbReference>
<evidence type="ECO:0000256" key="2">
    <source>
        <dbReference type="RuleBase" id="RU363124"/>
    </source>
</evidence>
<dbReference type="PANTHER" id="PTHR11787">
    <property type="entry name" value="RAB GDP-DISSOCIATION INHIBITOR"/>
    <property type="match status" value="1"/>
</dbReference>
<dbReference type="AlphaFoldDB" id="A0AAN7YM61"/>
<gene>
    <name evidence="3" type="ORF">RB653_007598</name>
</gene>
<protein>
    <recommendedName>
        <fullName evidence="2">Rab GDP dissociation inhibitor</fullName>
    </recommendedName>
</protein>
<accession>A0AAN7YM61</accession>
<dbReference type="GO" id="GO:0007264">
    <property type="term" value="P:small GTPase-mediated signal transduction"/>
    <property type="evidence" value="ECO:0007669"/>
    <property type="project" value="InterPro"/>
</dbReference>
<evidence type="ECO:0000313" key="3">
    <source>
        <dbReference type="EMBL" id="KAK5576454.1"/>
    </source>
</evidence>
<proteinExistence type="inferred from homology"/>
<dbReference type="Gene3D" id="3.30.519.10">
    <property type="entry name" value="Guanine Nucleotide Dissociation Inhibitor, domain 2"/>
    <property type="match status" value="1"/>
</dbReference>
<dbReference type="InterPro" id="IPR000806">
    <property type="entry name" value="RabGDI"/>
</dbReference>
<dbReference type="PANTHER" id="PTHR11787:SF8">
    <property type="entry name" value="RAB GDP DISSOCIATION INHIBITOR"/>
    <property type="match status" value="1"/>
</dbReference>
<evidence type="ECO:0000256" key="1">
    <source>
        <dbReference type="ARBA" id="ARBA00005593"/>
    </source>
</evidence>
<evidence type="ECO:0000313" key="4">
    <source>
        <dbReference type="Proteomes" id="UP001344447"/>
    </source>
</evidence>
<dbReference type="GO" id="GO:0015031">
    <property type="term" value="P:protein transport"/>
    <property type="evidence" value="ECO:0007669"/>
    <property type="project" value="InterPro"/>
</dbReference>
<dbReference type="InterPro" id="IPR018203">
    <property type="entry name" value="GDP_dissociation_inhibitor"/>
</dbReference>
<dbReference type="Pfam" id="PF00996">
    <property type="entry name" value="GDI"/>
    <property type="match status" value="1"/>
</dbReference>
<dbReference type="InterPro" id="IPR036188">
    <property type="entry name" value="FAD/NAD-bd_sf"/>
</dbReference>
<dbReference type="GO" id="GO:0005093">
    <property type="term" value="F:Rab GDP-dissociation inhibitor activity"/>
    <property type="evidence" value="ECO:0007669"/>
    <property type="project" value="InterPro"/>
</dbReference>
<reference evidence="3 4" key="1">
    <citation type="submission" date="2023-11" db="EMBL/GenBank/DDBJ databases">
        <title>Dfirmibasis_genome.</title>
        <authorList>
            <person name="Edelbroek B."/>
            <person name="Kjellin J."/>
            <person name="Jerlstrom-Hultqvist J."/>
            <person name="Soderbom F."/>
        </authorList>
    </citation>
    <scope>NUCLEOTIDE SEQUENCE [LARGE SCALE GENOMIC DNA]</scope>
    <source>
        <strain evidence="3 4">TNS-C-14</strain>
    </source>
</reference>
<dbReference type="Proteomes" id="UP001344447">
    <property type="component" value="Unassembled WGS sequence"/>
</dbReference>
<keyword evidence="4" id="KW-1185">Reference proteome</keyword>
<organism evidence="3 4">
    <name type="scientific">Dictyostelium firmibasis</name>
    <dbReference type="NCBI Taxonomy" id="79012"/>
    <lineage>
        <taxon>Eukaryota</taxon>
        <taxon>Amoebozoa</taxon>
        <taxon>Evosea</taxon>
        <taxon>Eumycetozoa</taxon>
        <taxon>Dictyostelia</taxon>
        <taxon>Dictyosteliales</taxon>
        <taxon>Dictyosteliaceae</taxon>
        <taxon>Dictyostelium</taxon>
    </lineage>
</organism>
<dbReference type="PRINTS" id="PR00892">
    <property type="entry name" value="RABGDI"/>
</dbReference>